<reference evidence="1 2" key="1">
    <citation type="journal article" date="2018" name="Sci. Rep.">
        <title>Genomic signatures of local adaptation to the degree of environmental predictability in rotifers.</title>
        <authorList>
            <person name="Franch-Gras L."/>
            <person name="Hahn C."/>
            <person name="Garcia-Roger E.M."/>
            <person name="Carmona M.J."/>
            <person name="Serra M."/>
            <person name="Gomez A."/>
        </authorList>
    </citation>
    <scope>NUCLEOTIDE SEQUENCE [LARGE SCALE GENOMIC DNA]</scope>
    <source>
        <strain evidence="1">HYR1</strain>
    </source>
</reference>
<keyword evidence="2" id="KW-1185">Reference proteome</keyword>
<protein>
    <submittedName>
        <fullName evidence="1">Uncharacterized protein</fullName>
    </submittedName>
</protein>
<name>A0A3M7Q7Q5_BRAPC</name>
<accession>A0A3M7Q7Q5</accession>
<gene>
    <name evidence="1" type="ORF">BpHYR1_041612</name>
</gene>
<dbReference type="AlphaFoldDB" id="A0A3M7Q7Q5"/>
<proteinExistence type="predicted"/>
<sequence length="99" mass="11752">MNFFLSIVMKQSIIENHDEFEVFIDSEDDNCDKDKLSCNESEFDSDEKDEFDKSLIFDEDDCDNESKNCKQYCNLEHSKQRLCQNCNSSILFYTVDLIY</sequence>
<comment type="caution">
    <text evidence="1">The sequence shown here is derived from an EMBL/GenBank/DDBJ whole genome shotgun (WGS) entry which is preliminary data.</text>
</comment>
<dbReference type="Proteomes" id="UP000276133">
    <property type="component" value="Unassembled WGS sequence"/>
</dbReference>
<organism evidence="1 2">
    <name type="scientific">Brachionus plicatilis</name>
    <name type="common">Marine rotifer</name>
    <name type="synonym">Brachionus muelleri</name>
    <dbReference type="NCBI Taxonomy" id="10195"/>
    <lineage>
        <taxon>Eukaryota</taxon>
        <taxon>Metazoa</taxon>
        <taxon>Spiralia</taxon>
        <taxon>Gnathifera</taxon>
        <taxon>Rotifera</taxon>
        <taxon>Eurotatoria</taxon>
        <taxon>Monogononta</taxon>
        <taxon>Pseudotrocha</taxon>
        <taxon>Ploima</taxon>
        <taxon>Brachionidae</taxon>
        <taxon>Brachionus</taxon>
    </lineage>
</organism>
<dbReference type="EMBL" id="REGN01007213">
    <property type="protein sequence ID" value="RNA06965.1"/>
    <property type="molecule type" value="Genomic_DNA"/>
</dbReference>
<evidence type="ECO:0000313" key="2">
    <source>
        <dbReference type="Proteomes" id="UP000276133"/>
    </source>
</evidence>
<evidence type="ECO:0000313" key="1">
    <source>
        <dbReference type="EMBL" id="RNA06965.1"/>
    </source>
</evidence>